<dbReference type="InterPro" id="IPR013087">
    <property type="entry name" value="Znf_C2H2_type"/>
</dbReference>
<dbReference type="PANTHER" id="PTHR14003:SF23">
    <property type="entry name" value="ZINC FINGER PROTEIN 143"/>
    <property type="match status" value="1"/>
</dbReference>
<dbReference type="FunFam" id="3.30.160.60:FF:002343">
    <property type="entry name" value="Zinc finger protein 33A"/>
    <property type="match status" value="1"/>
</dbReference>
<feature type="domain" description="C2H2-type" evidence="7">
    <location>
        <begin position="33"/>
        <end position="55"/>
    </location>
</feature>
<sequence>GEHPNICVECGKSFAQSAALMEHRRSHGGEKPFACLDCGKSFGLSANLLRHRRTH</sequence>
<evidence type="ECO:0000256" key="4">
    <source>
        <dbReference type="ARBA" id="ARBA00022833"/>
    </source>
</evidence>
<keyword evidence="2" id="KW-0677">Repeat</keyword>
<dbReference type="FunFam" id="3.30.160.60:FF:000520">
    <property type="entry name" value="zinc finger protein 629 isoform X2"/>
    <property type="match status" value="1"/>
</dbReference>
<dbReference type="AlphaFoldDB" id="A0A7K8Q4F7"/>
<keyword evidence="3 6" id="KW-0863">Zinc-finger</keyword>
<evidence type="ECO:0000256" key="2">
    <source>
        <dbReference type="ARBA" id="ARBA00022737"/>
    </source>
</evidence>
<keyword evidence="5" id="KW-0539">Nucleus</keyword>
<evidence type="ECO:0000259" key="7">
    <source>
        <dbReference type="PROSITE" id="PS50157"/>
    </source>
</evidence>
<feature type="non-terminal residue" evidence="8">
    <location>
        <position position="55"/>
    </location>
</feature>
<evidence type="ECO:0000256" key="3">
    <source>
        <dbReference type="ARBA" id="ARBA00022771"/>
    </source>
</evidence>
<dbReference type="GO" id="GO:0031519">
    <property type="term" value="C:PcG protein complex"/>
    <property type="evidence" value="ECO:0007669"/>
    <property type="project" value="TreeGrafter"/>
</dbReference>
<gene>
    <name evidence="8" type="primary">Znf629_6</name>
    <name evidence="8" type="ORF">COCCOC_R15193</name>
</gene>
<dbReference type="PANTHER" id="PTHR14003">
    <property type="entry name" value="TRANSCRIPTIONAL REPRESSOR PROTEIN YY"/>
    <property type="match status" value="1"/>
</dbReference>
<dbReference type="PROSITE" id="PS00028">
    <property type="entry name" value="ZINC_FINGER_C2H2_1"/>
    <property type="match status" value="2"/>
</dbReference>
<name>A0A7K8Q4F7_COCCO</name>
<dbReference type="GO" id="GO:0000981">
    <property type="term" value="F:DNA-binding transcription factor activity, RNA polymerase II-specific"/>
    <property type="evidence" value="ECO:0007669"/>
    <property type="project" value="TreeGrafter"/>
</dbReference>
<dbReference type="SMART" id="SM00355">
    <property type="entry name" value="ZnF_C2H2"/>
    <property type="match status" value="2"/>
</dbReference>
<keyword evidence="9" id="KW-1185">Reference proteome</keyword>
<dbReference type="Pfam" id="PF00096">
    <property type="entry name" value="zf-C2H2"/>
    <property type="match status" value="2"/>
</dbReference>
<dbReference type="GO" id="GO:0005667">
    <property type="term" value="C:transcription regulator complex"/>
    <property type="evidence" value="ECO:0007669"/>
    <property type="project" value="TreeGrafter"/>
</dbReference>
<evidence type="ECO:0000256" key="1">
    <source>
        <dbReference type="ARBA" id="ARBA00022723"/>
    </source>
</evidence>
<evidence type="ECO:0000313" key="8">
    <source>
        <dbReference type="EMBL" id="NXE86018.1"/>
    </source>
</evidence>
<evidence type="ECO:0000313" key="9">
    <source>
        <dbReference type="Proteomes" id="UP000525205"/>
    </source>
</evidence>
<dbReference type="Gene3D" id="3.30.160.60">
    <property type="entry name" value="Classic Zinc Finger"/>
    <property type="match status" value="2"/>
</dbReference>
<keyword evidence="4" id="KW-0862">Zinc</keyword>
<protein>
    <submittedName>
        <fullName evidence="8">ZN629 protein</fullName>
    </submittedName>
</protein>
<reference evidence="8 9" key="1">
    <citation type="submission" date="2019-09" db="EMBL/GenBank/DDBJ databases">
        <title>Bird 10,000 Genomes (B10K) Project - Family phase.</title>
        <authorList>
            <person name="Zhang G."/>
        </authorList>
    </citation>
    <scope>NUCLEOTIDE SEQUENCE [LARGE SCALE GENOMIC DNA]</scope>
    <source>
        <strain evidence="8">B10K-CU-031-03</strain>
        <tissue evidence="8">Muscle</tissue>
    </source>
</reference>
<organism evidence="8 9">
    <name type="scientific">Cochlearius cochlearius</name>
    <name type="common">Boat-billed heron</name>
    <dbReference type="NCBI Taxonomy" id="110676"/>
    <lineage>
        <taxon>Eukaryota</taxon>
        <taxon>Metazoa</taxon>
        <taxon>Chordata</taxon>
        <taxon>Craniata</taxon>
        <taxon>Vertebrata</taxon>
        <taxon>Euteleostomi</taxon>
        <taxon>Archelosauria</taxon>
        <taxon>Archosauria</taxon>
        <taxon>Dinosauria</taxon>
        <taxon>Saurischia</taxon>
        <taxon>Theropoda</taxon>
        <taxon>Coelurosauria</taxon>
        <taxon>Aves</taxon>
        <taxon>Neognathae</taxon>
        <taxon>Neoaves</taxon>
        <taxon>Aequornithes</taxon>
        <taxon>Pelecaniformes</taxon>
        <taxon>Ardeidae</taxon>
        <taxon>Cochlearius</taxon>
    </lineage>
</organism>
<dbReference type="GO" id="GO:0008270">
    <property type="term" value="F:zinc ion binding"/>
    <property type="evidence" value="ECO:0007669"/>
    <property type="project" value="UniProtKB-KW"/>
</dbReference>
<dbReference type="InterPro" id="IPR036236">
    <property type="entry name" value="Znf_C2H2_sf"/>
</dbReference>
<dbReference type="GO" id="GO:0000785">
    <property type="term" value="C:chromatin"/>
    <property type="evidence" value="ECO:0007669"/>
    <property type="project" value="TreeGrafter"/>
</dbReference>
<dbReference type="GO" id="GO:0000978">
    <property type="term" value="F:RNA polymerase II cis-regulatory region sequence-specific DNA binding"/>
    <property type="evidence" value="ECO:0007669"/>
    <property type="project" value="TreeGrafter"/>
</dbReference>
<proteinExistence type="predicted"/>
<evidence type="ECO:0000256" key="6">
    <source>
        <dbReference type="PROSITE-ProRule" id="PRU00042"/>
    </source>
</evidence>
<evidence type="ECO:0000256" key="5">
    <source>
        <dbReference type="ARBA" id="ARBA00023242"/>
    </source>
</evidence>
<feature type="non-terminal residue" evidence="8">
    <location>
        <position position="1"/>
    </location>
</feature>
<feature type="domain" description="C2H2-type" evidence="7">
    <location>
        <begin position="5"/>
        <end position="32"/>
    </location>
</feature>
<accession>A0A7K8Q4F7</accession>
<dbReference type="EMBL" id="VWPP01002853">
    <property type="protein sequence ID" value="NXE86018.1"/>
    <property type="molecule type" value="Genomic_DNA"/>
</dbReference>
<dbReference type="Proteomes" id="UP000525205">
    <property type="component" value="Unassembled WGS sequence"/>
</dbReference>
<comment type="caution">
    <text evidence="8">The sequence shown here is derived from an EMBL/GenBank/DDBJ whole genome shotgun (WGS) entry which is preliminary data.</text>
</comment>
<dbReference type="SUPFAM" id="SSF57667">
    <property type="entry name" value="beta-beta-alpha zinc fingers"/>
    <property type="match status" value="1"/>
</dbReference>
<dbReference type="PROSITE" id="PS50157">
    <property type="entry name" value="ZINC_FINGER_C2H2_2"/>
    <property type="match status" value="2"/>
</dbReference>
<keyword evidence="1" id="KW-0479">Metal-binding</keyword>